<comment type="caution">
    <text evidence="3">The sequence shown here is derived from an EMBL/GenBank/DDBJ whole genome shotgun (WGS) entry which is preliminary data.</text>
</comment>
<evidence type="ECO:0000313" key="3">
    <source>
        <dbReference type="EMBL" id="OXM48131.1"/>
    </source>
</evidence>
<feature type="region of interest" description="Disordered" evidence="1">
    <location>
        <begin position="54"/>
        <end position="121"/>
    </location>
</feature>
<feature type="transmembrane region" description="Helical" evidence="2">
    <location>
        <begin position="29"/>
        <end position="47"/>
    </location>
</feature>
<proteinExistence type="predicted"/>
<dbReference type="EMBL" id="NMQU01000066">
    <property type="protein sequence ID" value="OXM48131.1"/>
    <property type="molecule type" value="Genomic_DNA"/>
</dbReference>
<evidence type="ECO:0000256" key="1">
    <source>
        <dbReference type="SAM" id="MobiDB-lite"/>
    </source>
</evidence>
<keyword evidence="2" id="KW-0812">Transmembrane</keyword>
<sequence>MLYIVLVLVLAALGLLVAALITANSLWAWISIGLSVVAGLLLVFDWLRRRKKRAAEASEEPEEPEDSDDSDPAEESDADEEKKSEDAEQTALIPAAGELDDTEEAQEPQRNGDPGEEQSDPADVAIVSELETEVVVVDEYPRYHVTSCTWLEARDTIPLGIGEARQLGFTPCGLCTPDAEIAGQHRDKTKTDS</sequence>
<keyword evidence="4" id="KW-1185">Reference proteome</keyword>
<organism evidence="3 4">
    <name type="scientific">Amycolatopsis alba DSM 44262</name>
    <dbReference type="NCBI Taxonomy" id="1125972"/>
    <lineage>
        <taxon>Bacteria</taxon>
        <taxon>Bacillati</taxon>
        <taxon>Actinomycetota</taxon>
        <taxon>Actinomycetes</taxon>
        <taxon>Pseudonocardiales</taxon>
        <taxon>Pseudonocardiaceae</taxon>
        <taxon>Amycolatopsis</taxon>
    </lineage>
</organism>
<accession>A0A229RNV1</accession>
<protein>
    <submittedName>
        <fullName evidence="3">Uncharacterized protein</fullName>
    </submittedName>
</protein>
<evidence type="ECO:0000313" key="4">
    <source>
        <dbReference type="Proteomes" id="UP000215563"/>
    </source>
</evidence>
<dbReference type="Proteomes" id="UP000215563">
    <property type="component" value="Unassembled WGS sequence"/>
</dbReference>
<keyword evidence="2" id="KW-0472">Membrane</keyword>
<keyword evidence="2" id="KW-1133">Transmembrane helix</keyword>
<dbReference type="RefSeq" id="WP_020630281.1">
    <property type="nucleotide sequence ID" value="NZ_KB913032.1"/>
</dbReference>
<name>A0A229RNV1_AMYAL</name>
<dbReference type="OrthoDB" id="3638805at2"/>
<reference evidence="3 4" key="1">
    <citation type="submission" date="2017-07" db="EMBL/GenBank/DDBJ databases">
        <title>Amycolatopsis alba DSM 44262 Genome sequencing and assembly.</title>
        <authorList>
            <person name="Kaur N."/>
            <person name="Mayilraj S."/>
        </authorList>
    </citation>
    <scope>NUCLEOTIDE SEQUENCE [LARGE SCALE GENOMIC DNA]</scope>
    <source>
        <strain evidence="3 4">DSM 44262</strain>
    </source>
</reference>
<evidence type="ECO:0000256" key="2">
    <source>
        <dbReference type="SAM" id="Phobius"/>
    </source>
</evidence>
<feature type="compositionally biased region" description="Acidic residues" evidence="1">
    <location>
        <begin position="57"/>
        <end position="79"/>
    </location>
</feature>
<dbReference type="AlphaFoldDB" id="A0A229RNV1"/>
<gene>
    <name evidence="3" type="ORF">CFP75_22555</name>
</gene>